<proteinExistence type="inferred from homology"/>
<evidence type="ECO:0000256" key="2">
    <source>
        <dbReference type="ARBA" id="ARBA00009865"/>
    </source>
</evidence>
<comment type="caution">
    <text evidence="6">The sequence shown here is derived from an EMBL/GenBank/DDBJ whole genome shotgun (WGS) entry which is preliminary data.</text>
</comment>
<evidence type="ECO:0000256" key="3">
    <source>
        <dbReference type="ARBA" id="ARBA00022801"/>
    </source>
</evidence>
<dbReference type="PANTHER" id="PTHR43301">
    <property type="entry name" value="ARABINAN ENDO-1,5-ALPHA-L-ARABINOSIDASE"/>
    <property type="match status" value="1"/>
</dbReference>
<organism evidence="6 7">
    <name type="scientific">Niabella digestorum</name>
    <dbReference type="NCBI Taxonomy" id="3117701"/>
    <lineage>
        <taxon>Bacteria</taxon>
        <taxon>Pseudomonadati</taxon>
        <taxon>Bacteroidota</taxon>
        <taxon>Chitinophagia</taxon>
        <taxon>Chitinophagales</taxon>
        <taxon>Chitinophagaceae</taxon>
        <taxon>Niabella</taxon>
    </lineage>
</organism>
<evidence type="ECO:0000313" key="6">
    <source>
        <dbReference type="EMBL" id="MEE6188090.1"/>
    </source>
</evidence>
<accession>A0ABU7RJC6</accession>
<sequence length="322" mass="38057">MVLMLHFRILRVLIWLLVTINVQAQQSEKKPLITIGKFEKIFDQSIGENDTWYINDHCFIQAGDGQWHMIGITGREAPHPWDESNFAHAVAESLTGKWEKKKYALRVRPDLNETVLWAPHIVKHNDLYYMFYCGGHPDHRKYQINLAVSNDLYEWKRYAGNPIFMDGYDARDPFIFRDEINNRWIMYYTATSKPEGGYRIVAAKISYDLLNWSQDRYVVFKDLTDKGTWGGNTESPIVIQREDWYYLFIGPGPNYKTTKVYRSRDPFNWDIEDEVAVLEAHAPEIIQYKDKWYISHCGLKQGGLYLAPLYWHDELEEKLKEK</sequence>
<evidence type="ECO:0000313" key="7">
    <source>
        <dbReference type="Proteomes" id="UP001357452"/>
    </source>
</evidence>
<comment type="pathway">
    <text evidence="1">Glycan metabolism; L-arabinan degradation.</text>
</comment>
<protein>
    <submittedName>
        <fullName evidence="6">Family 43 glycosylhydrolase</fullName>
    </submittedName>
</protein>
<keyword evidence="7" id="KW-1185">Reference proteome</keyword>
<evidence type="ECO:0000256" key="4">
    <source>
        <dbReference type="ARBA" id="ARBA00023295"/>
    </source>
</evidence>
<dbReference type="Proteomes" id="UP001357452">
    <property type="component" value="Unassembled WGS sequence"/>
</dbReference>
<evidence type="ECO:0000256" key="5">
    <source>
        <dbReference type="RuleBase" id="RU361187"/>
    </source>
</evidence>
<reference evidence="6 7" key="1">
    <citation type="submission" date="2024-01" db="EMBL/GenBank/DDBJ databases">
        <title>Niabella digestum sp. nov., isolated from waste digestion system.</title>
        <authorList>
            <person name="Zhang L."/>
        </authorList>
    </citation>
    <scope>NUCLEOTIDE SEQUENCE [LARGE SCALE GENOMIC DNA]</scope>
    <source>
        <strain evidence="6 7">A18</strain>
    </source>
</reference>
<dbReference type="Pfam" id="PF04616">
    <property type="entry name" value="Glyco_hydro_43"/>
    <property type="match status" value="1"/>
</dbReference>
<dbReference type="EMBL" id="JAZGLY010000008">
    <property type="protein sequence ID" value="MEE6188090.1"/>
    <property type="molecule type" value="Genomic_DNA"/>
</dbReference>
<comment type="similarity">
    <text evidence="2 5">Belongs to the glycosyl hydrolase 43 family.</text>
</comment>
<gene>
    <name evidence="6" type="ORF">V2H41_12490</name>
</gene>
<evidence type="ECO:0000256" key="1">
    <source>
        <dbReference type="ARBA" id="ARBA00004834"/>
    </source>
</evidence>
<keyword evidence="4 5" id="KW-0326">Glycosidase</keyword>
<dbReference type="Gene3D" id="2.115.10.20">
    <property type="entry name" value="Glycosyl hydrolase domain, family 43"/>
    <property type="match status" value="2"/>
</dbReference>
<dbReference type="PANTHER" id="PTHR43301:SF3">
    <property type="entry name" value="ARABINAN ENDO-1,5-ALPHA-L-ARABINOSIDASE A-RELATED"/>
    <property type="match status" value="1"/>
</dbReference>
<keyword evidence="3 5" id="KW-0378">Hydrolase</keyword>
<dbReference type="InterPro" id="IPR006710">
    <property type="entry name" value="Glyco_hydro_43"/>
</dbReference>
<dbReference type="InterPro" id="IPR050727">
    <property type="entry name" value="GH43_arabinanases"/>
</dbReference>
<dbReference type="SUPFAM" id="SSF75005">
    <property type="entry name" value="Arabinanase/levansucrase/invertase"/>
    <property type="match status" value="1"/>
</dbReference>
<name>A0ABU7RJC6_9BACT</name>
<dbReference type="RefSeq" id="WP_330975492.1">
    <property type="nucleotide sequence ID" value="NZ_JAZGLY010000008.1"/>
</dbReference>
<dbReference type="InterPro" id="IPR023296">
    <property type="entry name" value="Glyco_hydro_beta-prop_sf"/>
</dbReference>